<reference evidence="3" key="2">
    <citation type="journal article" date="2015" name="PLoS Genet.">
        <title>The dynamic genome and transcriptome of the human fungal pathogen Blastomyces and close relative Emmonsia.</title>
        <authorList>
            <person name="Munoz J.F."/>
            <person name="Gauthier G.M."/>
            <person name="Desjardins C.A."/>
            <person name="Gallo J.E."/>
            <person name="Holder J."/>
            <person name="Sullivan T.D."/>
            <person name="Marty A.J."/>
            <person name="Carmen J.C."/>
            <person name="Chen Z."/>
            <person name="Ding L."/>
            <person name="Gujja S."/>
            <person name="Magrini V."/>
            <person name="Misas E."/>
            <person name="Mitreva M."/>
            <person name="Priest M."/>
            <person name="Saif S."/>
            <person name="Whiston E.A."/>
            <person name="Young S."/>
            <person name="Zeng Q."/>
            <person name="Goldman W.E."/>
            <person name="Mardis E.R."/>
            <person name="Taylor J.W."/>
            <person name="McEwen J.G."/>
            <person name="Clay O.K."/>
            <person name="Klein B.S."/>
            <person name="Cuomo C.A."/>
        </authorList>
    </citation>
    <scope>NUCLEOTIDE SEQUENCE [LARGE SCALE GENOMIC DNA]</scope>
    <source>
        <strain evidence="3">SLH14081</strain>
    </source>
</reference>
<proteinExistence type="predicted"/>
<name>A0A179UKE2_BLAGS</name>
<dbReference type="AlphaFoldDB" id="A0A179UKE2"/>
<dbReference type="EMBL" id="GG657455">
    <property type="protein sequence ID" value="OAT08515.1"/>
    <property type="molecule type" value="Genomic_DNA"/>
</dbReference>
<dbReference type="RefSeq" id="XP_031578323.1">
    <property type="nucleotide sequence ID" value="XM_031721836.1"/>
</dbReference>
<gene>
    <name evidence="2" type="ORF">BDBG_04781</name>
</gene>
<dbReference type="OrthoDB" id="5409271at2759"/>
<dbReference type="Proteomes" id="UP000002038">
    <property type="component" value="Unassembled WGS sequence"/>
</dbReference>
<feature type="region of interest" description="Disordered" evidence="1">
    <location>
        <begin position="189"/>
        <end position="232"/>
    </location>
</feature>
<dbReference type="RefSeq" id="XP_031578325.1">
    <property type="nucleotide sequence ID" value="XM_031721838.1"/>
</dbReference>
<evidence type="ECO:0000313" key="3">
    <source>
        <dbReference type="Proteomes" id="UP000002038"/>
    </source>
</evidence>
<sequence length="232" mass="24657">MLPPSDSINHQNYKLAEFVASLRSQNRLVPPQPPPTYAAAIAPAPVEDAFADIIDDDDEESTAMGPISIKIDTSIDIEGQGNTIVIPTSIGASTSEEPQTSTSTSTSPSSSPSRSSLPAAGGNFPLQQLQQQRQVKSAQLATTIISALKAAGIMDDMESGRQRPVEVNVSSGIRIRGDRNVVCAGVPKRPELSHAGCSDSLSDEQEELSRRGRKRRATSQPIDIPSSKKAQL</sequence>
<dbReference type="GeneID" id="8509588"/>
<dbReference type="RefSeq" id="XP_031578324.1">
    <property type="nucleotide sequence ID" value="XM_031721837.1"/>
</dbReference>
<accession>A0A179UKE2</accession>
<evidence type="ECO:0000256" key="1">
    <source>
        <dbReference type="SAM" id="MobiDB-lite"/>
    </source>
</evidence>
<dbReference type="EMBL" id="GG657455">
    <property type="protein sequence ID" value="OAT08512.1"/>
    <property type="molecule type" value="Genomic_DNA"/>
</dbReference>
<organism evidence="2 3">
    <name type="scientific">Blastomyces gilchristii (strain SLH14081)</name>
    <name type="common">Blastomyces dermatitidis</name>
    <dbReference type="NCBI Taxonomy" id="559298"/>
    <lineage>
        <taxon>Eukaryota</taxon>
        <taxon>Fungi</taxon>
        <taxon>Dikarya</taxon>
        <taxon>Ascomycota</taxon>
        <taxon>Pezizomycotina</taxon>
        <taxon>Eurotiomycetes</taxon>
        <taxon>Eurotiomycetidae</taxon>
        <taxon>Onygenales</taxon>
        <taxon>Ajellomycetaceae</taxon>
        <taxon>Blastomyces</taxon>
    </lineage>
</organism>
<dbReference type="EMBL" id="GG657455">
    <property type="protein sequence ID" value="OAT08513.1"/>
    <property type="molecule type" value="Genomic_DNA"/>
</dbReference>
<keyword evidence="3" id="KW-1185">Reference proteome</keyword>
<dbReference type="KEGG" id="bgh:BDBG_04781"/>
<evidence type="ECO:0000313" key="2">
    <source>
        <dbReference type="EMBL" id="OAT08515.1"/>
    </source>
</evidence>
<reference evidence="2" key="1">
    <citation type="submission" date="2009-02" db="EMBL/GenBank/DDBJ databases">
        <title>The Genome Sequence of Blastomyces dermatitidis strain SLH14081.</title>
        <authorList>
            <consortium name="The Broad Institute Genome Sequencing Platform"/>
            <consortium name="Broad Institute Microbial Sequencing Center."/>
            <person name="Champion M."/>
            <person name="Cuomo C."/>
            <person name="Ma L.-J."/>
            <person name="Henn M.R."/>
            <person name="Klein B."/>
            <person name="Goldman B."/>
            <person name="Young S."/>
            <person name="Kodira C.D."/>
            <person name="Zeng Q."/>
            <person name="Koehrsen M."/>
            <person name="Alvarado L."/>
            <person name="Berlin A.M."/>
            <person name="Heiman D.I."/>
            <person name="Hepburn T.A."/>
            <person name="Saif S."/>
            <person name="Shea T.D."/>
            <person name="Shenoy N."/>
            <person name="Sykes S."/>
            <person name="Galagan J."/>
            <person name="Nusbaum C."/>
            <person name="Birren B."/>
        </authorList>
    </citation>
    <scope>NUCLEOTIDE SEQUENCE</scope>
    <source>
        <strain evidence="2">SLH14081</strain>
    </source>
</reference>
<dbReference type="VEuPathDB" id="FungiDB:BDBG_04781"/>
<dbReference type="RefSeq" id="XP_002624917.1">
    <property type="nucleotide sequence ID" value="XM_002624871.2"/>
</dbReference>
<feature type="region of interest" description="Disordered" evidence="1">
    <location>
        <begin position="91"/>
        <end position="123"/>
    </location>
</feature>
<feature type="compositionally biased region" description="Low complexity" evidence="1">
    <location>
        <begin position="93"/>
        <end position="116"/>
    </location>
</feature>
<dbReference type="EMBL" id="GG657455">
    <property type="protein sequence ID" value="OAT08514.1"/>
    <property type="molecule type" value="Genomic_DNA"/>
</dbReference>
<protein>
    <submittedName>
        <fullName evidence="2">Uncharacterized protein</fullName>
    </submittedName>
</protein>